<proteinExistence type="predicted"/>
<dbReference type="RefSeq" id="WP_101356546.1">
    <property type="nucleotide sequence ID" value="NZ_PIQO01000031.1"/>
</dbReference>
<evidence type="ECO:0000313" key="1">
    <source>
        <dbReference type="EMBL" id="PKR82663.1"/>
    </source>
</evidence>
<name>A0A2N3LDM8_9BACI</name>
<dbReference type="AlphaFoldDB" id="A0A2N3LDM8"/>
<protein>
    <submittedName>
        <fullName evidence="1">Uncharacterized protein</fullName>
    </submittedName>
</protein>
<dbReference type="OrthoDB" id="2365984at2"/>
<evidence type="ECO:0000313" key="2">
    <source>
        <dbReference type="Proteomes" id="UP000233440"/>
    </source>
</evidence>
<dbReference type="EMBL" id="PIQO01000031">
    <property type="protein sequence ID" value="PKR82663.1"/>
    <property type="molecule type" value="Genomic_DNA"/>
</dbReference>
<sequence length="110" mass="12295">MLRELAGDGGSGVLISMDPDELTTIIQYLKKISEELQQNAVPNIEKFGNLEYYTAGKAKKAMEVYPKANEKILDLVENYERASSLVYDILIKMIQTDQTIAEQIIAKLGV</sequence>
<dbReference type="Proteomes" id="UP000233440">
    <property type="component" value="Unassembled WGS sequence"/>
</dbReference>
<accession>A0A2N3LDM8</accession>
<keyword evidence="2" id="KW-1185">Reference proteome</keyword>
<comment type="caution">
    <text evidence="1">The sequence shown here is derived from an EMBL/GenBank/DDBJ whole genome shotgun (WGS) entry which is preliminary data.</text>
</comment>
<organism evidence="1 2">
    <name type="scientific">Heyndrickxia camelliae</name>
    <dbReference type="NCBI Taxonomy" id="1707093"/>
    <lineage>
        <taxon>Bacteria</taxon>
        <taxon>Bacillati</taxon>
        <taxon>Bacillota</taxon>
        <taxon>Bacilli</taxon>
        <taxon>Bacillales</taxon>
        <taxon>Bacillaceae</taxon>
        <taxon>Heyndrickxia</taxon>
    </lineage>
</organism>
<gene>
    <name evidence="1" type="ORF">CWO92_23065</name>
</gene>
<reference evidence="1 2" key="1">
    <citation type="submission" date="2017-11" db="EMBL/GenBank/DDBJ databases">
        <title>Bacillus camelliae sp. nov., isolated from pu'er tea.</title>
        <authorList>
            <person name="Niu L."/>
        </authorList>
    </citation>
    <scope>NUCLEOTIDE SEQUENCE [LARGE SCALE GENOMIC DNA]</scope>
    <source>
        <strain evidence="1 2">7578-1</strain>
    </source>
</reference>